<dbReference type="Proteomes" id="UP001476798">
    <property type="component" value="Unassembled WGS sequence"/>
</dbReference>
<dbReference type="EMBL" id="JAHRIO010000303">
    <property type="protein sequence ID" value="MEQ2157881.1"/>
    <property type="molecule type" value="Genomic_DNA"/>
</dbReference>
<gene>
    <name evidence="1" type="ORF">GOODEAATRI_006381</name>
</gene>
<proteinExistence type="predicted"/>
<sequence>MARLAVVEVIEDNLLFPHILILVRKFLYTRLVFCGTFTRRKQSRTPFFVTLPENSGFWKVLFFLMHSVSSLNASVPSAARDISSRCGMLGSLVDVRVIPDILQSAQSLQTVSQVG</sequence>
<name>A0ABV0MFJ6_9TELE</name>
<reference evidence="1 2" key="1">
    <citation type="submission" date="2021-06" db="EMBL/GenBank/DDBJ databases">
        <authorList>
            <person name="Palmer J.M."/>
        </authorList>
    </citation>
    <scope>NUCLEOTIDE SEQUENCE [LARGE SCALE GENOMIC DNA]</scope>
    <source>
        <strain evidence="1 2">GA_2019</strain>
        <tissue evidence="1">Muscle</tissue>
    </source>
</reference>
<protein>
    <submittedName>
        <fullName evidence="1">Uncharacterized protein</fullName>
    </submittedName>
</protein>
<organism evidence="1 2">
    <name type="scientific">Goodea atripinnis</name>
    <dbReference type="NCBI Taxonomy" id="208336"/>
    <lineage>
        <taxon>Eukaryota</taxon>
        <taxon>Metazoa</taxon>
        <taxon>Chordata</taxon>
        <taxon>Craniata</taxon>
        <taxon>Vertebrata</taxon>
        <taxon>Euteleostomi</taxon>
        <taxon>Actinopterygii</taxon>
        <taxon>Neopterygii</taxon>
        <taxon>Teleostei</taxon>
        <taxon>Neoteleostei</taxon>
        <taxon>Acanthomorphata</taxon>
        <taxon>Ovalentaria</taxon>
        <taxon>Atherinomorphae</taxon>
        <taxon>Cyprinodontiformes</taxon>
        <taxon>Goodeidae</taxon>
        <taxon>Goodea</taxon>
    </lineage>
</organism>
<evidence type="ECO:0000313" key="2">
    <source>
        <dbReference type="Proteomes" id="UP001476798"/>
    </source>
</evidence>
<evidence type="ECO:0000313" key="1">
    <source>
        <dbReference type="EMBL" id="MEQ2157881.1"/>
    </source>
</evidence>
<comment type="caution">
    <text evidence="1">The sequence shown here is derived from an EMBL/GenBank/DDBJ whole genome shotgun (WGS) entry which is preliminary data.</text>
</comment>
<keyword evidence="2" id="KW-1185">Reference proteome</keyword>
<accession>A0ABV0MFJ6</accession>